<evidence type="ECO:0008006" key="4">
    <source>
        <dbReference type="Google" id="ProtNLM"/>
    </source>
</evidence>
<sequence>MDSRSPQPARDRNRRTKWLAVAVFPLAAVLMVRLAVADLATLQSGIVVEGKADAVHGLDQRTVRAGIKGQLPEPWWVVDDGVRRYFVPSRLTQVEPRLDLSRVAEFTLPRTIRSRPKGPDVIGSSTATPFDEYGRRKITLQLSRGPVEIHQEITRIRPDYVEVTGINYEWTTGLDTRLLPDDVLQSLLKRASDGNKVDDRKAIIGLYLDARRYDEARRELNVLIQEHPELKEWGAPQLPLITEQKYRAAINEVQRRRKAGQHQLAYLIATKALTEDVPADSLLQCRDILNEYDVARENGGQIQLLLEQYEAELTNEEAALLRPLRPQLLSELHVESLPRLAPFLRARLDKDLSAAQKLALAYSGWVVGPSYADDNLQVAVNLWNARFLVLEYLRSGDNPLLREGHLAELKKLEGVTIERLAEMIPLLPHVLEQNLPMPGVPRRYSFPIEDNLQVEYAVTLPAEYNPAHRYPAIVALRRSGMTLEETLRWWAGTAEAPGAAMTRGYIVIAPEFAAPETQEYDYDIPAHRRVMAALTDARKKFSIDSDRVFIGGHQLGGDATFDIALAHPDVFAGAAPFVGRMDRYPRFLAANGSYFPWYIVTGERHLPGGTQDPEALGRSLASINSMAIRHRSDVTYCEYKARGFESYHEELPRLFDWMDTHRRKSLREIRDDWEVSVLRPTNKHFFWVTAKELPAKLSEPINWSRPREQNAQPMKFTGNIGLENTMYVTVPASRAKASAEIWLAPSFFDFEKRLKVHLNRQQSSAINALVEPDPAALLEDFRIRGDRQQLFWAKVDL</sequence>
<dbReference type="Proteomes" id="UP000315700">
    <property type="component" value="Chromosome"/>
</dbReference>
<dbReference type="KEGG" id="ccos:Pan44_15500"/>
<dbReference type="AlphaFoldDB" id="A0A517SBN2"/>
<dbReference type="PANTHER" id="PTHR43037">
    <property type="entry name" value="UNNAMED PRODUCT-RELATED"/>
    <property type="match status" value="1"/>
</dbReference>
<proteinExistence type="predicted"/>
<dbReference type="PANTHER" id="PTHR43037:SF1">
    <property type="entry name" value="BLL1128 PROTEIN"/>
    <property type="match status" value="1"/>
</dbReference>
<keyword evidence="3" id="KW-1185">Reference proteome</keyword>
<dbReference type="InterPro" id="IPR050955">
    <property type="entry name" value="Plant_Biomass_Hydrol_Est"/>
</dbReference>
<gene>
    <name evidence="2" type="ORF">Pan44_15500</name>
</gene>
<organism evidence="2 3">
    <name type="scientific">Caulifigura coniformis</name>
    <dbReference type="NCBI Taxonomy" id="2527983"/>
    <lineage>
        <taxon>Bacteria</taxon>
        <taxon>Pseudomonadati</taxon>
        <taxon>Planctomycetota</taxon>
        <taxon>Planctomycetia</taxon>
        <taxon>Planctomycetales</taxon>
        <taxon>Planctomycetaceae</taxon>
        <taxon>Caulifigura</taxon>
    </lineage>
</organism>
<evidence type="ECO:0000256" key="1">
    <source>
        <dbReference type="ARBA" id="ARBA00022729"/>
    </source>
</evidence>
<keyword evidence="1" id="KW-0732">Signal</keyword>
<protein>
    <recommendedName>
        <fullName evidence="4">Alpha/beta hydrolase family protein</fullName>
    </recommendedName>
</protein>
<accession>A0A517SBN2</accession>
<dbReference type="RefSeq" id="WP_145028805.1">
    <property type="nucleotide sequence ID" value="NZ_CP036271.1"/>
</dbReference>
<name>A0A517SBN2_9PLAN</name>
<dbReference type="InterPro" id="IPR029058">
    <property type="entry name" value="AB_hydrolase_fold"/>
</dbReference>
<dbReference type="EMBL" id="CP036271">
    <property type="protein sequence ID" value="QDT53528.1"/>
    <property type="molecule type" value="Genomic_DNA"/>
</dbReference>
<dbReference type="InParanoid" id="A0A517SBN2"/>
<dbReference type="SUPFAM" id="SSF53474">
    <property type="entry name" value="alpha/beta-Hydrolases"/>
    <property type="match status" value="1"/>
</dbReference>
<reference evidence="2 3" key="1">
    <citation type="submission" date="2019-02" db="EMBL/GenBank/DDBJ databases">
        <title>Deep-cultivation of Planctomycetes and their phenomic and genomic characterization uncovers novel biology.</title>
        <authorList>
            <person name="Wiegand S."/>
            <person name="Jogler M."/>
            <person name="Boedeker C."/>
            <person name="Pinto D."/>
            <person name="Vollmers J."/>
            <person name="Rivas-Marin E."/>
            <person name="Kohn T."/>
            <person name="Peeters S.H."/>
            <person name="Heuer A."/>
            <person name="Rast P."/>
            <person name="Oberbeckmann S."/>
            <person name="Bunk B."/>
            <person name="Jeske O."/>
            <person name="Meyerdierks A."/>
            <person name="Storesund J.E."/>
            <person name="Kallscheuer N."/>
            <person name="Luecker S."/>
            <person name="Lage O.M."/>
            <person name="Pohl T."/>
            <person name="Merkel B.J."/>
            <person name="Hornburger P."/>
            <person name="Mueller R.-W."/>
            <person name="Bruemmer F."/>
            <person name="Labrenz M."/>
            <person name="Spormann A.M."/>
            <person name="Op den Camp H."/>
            <person name="Overmann J."/>
            <person name="Amann R."/>
            <person name="Jetten M.S.M."/>
            <person name="Mascher T."/>
            <person name="Medema M.H."/>
            <person name="Devos D.P."/>
            <person name="Kaster A.-K."/>
            <person name="Ovreas L."/>
            <person name="Rohde M."/>
            <person name="Galperin M.Y."/>
            <person name="Jogler C."/>
        </authorList>
    </citation>
    <scope>NUCLEOTIDE SEQUENCE [LARGE SCALE GENOMIC DNA]</scope>
    <source>
        <strain evidence="2 3">Pan44</strain>
    </source>
</reference>
<evidence type="ECO:0000313" key="2">
    <source>
        <dbReference type="EMBL" id="QDT53528.1"/>
    </source>
</evidence>
<dbReference type="Gene3D" id="3.40.50.1820">
    <property type="entry name" value="alpha/beta hydrolase"/>
    <property type="match status" value="1"/>
</dbReference>
<evidence type="ECO:0000313" key="3">
    <source>
        <dbReference type="Proteomes" id="UP000315700"/>
    </source>
</evidence>
<dbReference type="OrthoDB" id="1955879at2"/>